<feature type="non-terminal residue" evidence="12">
    <location>
        <position position="213"/>
    </location>
</feature>
<dbReference type="InterPro" id="IPR002076">
    <property type="entry name" value="ELO_fam"/>
</dbReference>
<dbReference type="PANTHER" id="PTHR11157:SF26">
    <property type="entry name" value="ELONGATION OF LONG CHAIN FATTY ACIDS PROTEIN 1"/>
    <property type="match status" value="1"/>
</dbReference>
<evidence type="ECO:0000256" key="6">
    <source>
        <dbReference type="ARBA" id="ARBA00022832"/>
    </source>
</evidence>
<accession>A0AAV5T3Y0</accession>
<dbReference type="GO" id="GO:0030148">
    <property type="term" value="P:sphingolipid biosynthetic process"/>
    <property type="evidence" value="ECO:0007669"/>
    <property type="project" value="TreeGrafter"/>
</dbReference>
<feature type="non-terminal residue" evidence="12">
    <location>
        <position position="1"/>
    </location>
</feature>
<dbReference type="Proteomes" id="UP001432027">
    <property type="component" value="Unassembled WGS sequence"/>
</dbReference>
<evidence type="ECO:0000256" key="8">
    <source>
        <dbReference type="ARBA" id="ARBA00023098"/>
    </source>
</evidence>
<dbReference type="AlphaFoldDB" id="A0AAV5T3Y0"/>
<feature type="transmembrane region" description="Helical" evidence="11">
    <location>
        <begin position="110"/>
        <end position="131"/>
    </location>
</feature>
<dbReference type="EC" id="2.3.1.199" evidence="11"/>
<comment type="subcellular location">
    <subcellularLocation>
        <location evidence="1">Membrane</location>
        <topology evidence="1">Multi-pass membrane protein</topology>
    </subcellularLocation>
</comment>
<evidence type="ECO:0000256" key="9">
    <source>
        <dbReference type="ARBA" id="ARBA00023136"/>
    </source>
</evidence>
<organism evidence="12 13">
    <name type="scientific">Pristionchus entomophagus</name>
    <dbReference type="NCBI Taxonomy" id="358040"/>
    <lineage>
        <taxon>Eukaryota</taxon>
        <taxon>Metazoa</taxon>
        <taxon>Ecdysozoa</taxon>
        <taxon>Nematoda</taxon>
        <taxon>Chromadorea</taxon>
        <taxon>Rhabditida</taxon>
        <taxon>Rhabditina</taxon>
        <taxon>Diplogasteromorpha</taxon>
        <taxon>Diplogasteroidea</taxon>
        <taxon>Neodiplogasteridae</taxon>
        <taxon>Pristionchus</taxon>
    </lineage>
</organism>
<dbReference type="EMBL" id="BTSX01000003">
    <property type="protein sequence ID" value="GMS90003.1"/>
    <property type="molecule type" value="Genomic_DNA"/>
</dbReference>
<evidence type="ECO:0000256" key="7">
    <source>
        <dbReference type="ARBA" id="ARBA00022989"/>
    </source>
</evidence>
<comment type="similarity">
    <text evidence="11">Belongs to the ELO family.</text>
</comment>
<dbReference type="GO" id="GO:0019367">
    <property type="term" value="P:fatty acid elongation, saturated fatty acid"/>
    <property type="evidence" value="ECO:0007669"/>
    <property type="project" value="TreeGrafter"/>
</dbReference>
<sequence>RERVSARPPFQIWNLTIAVLSGVCACGMSDEFFRTLFGRGLNASLCTSTDTFFHGTNGFFLWCYHIIRLFEFSDTYFIILRKQPLLFIHWYHHALTLFVSWFTYGRPSPYSRYGIYLNAIVHTVMYTYFFLRACNVRLPLAVAKFITTAQIVQFVIASWSIIHTSVLKFGLRVPCELDMQTVISSWFMVVCYLYLFIDLYRNKYTKGKKIDKQ</sequence>
<evidence type="ECO:0000256" key="1">
    <source>
        <dbReference type="ARBA" id="ARBA00004141"/>
    </source>
</evidence>
<comment type="caution">
    <text evidence="12">The sequence shown here is derived from an EMBL/GenBank/DDBJ whole genome shotgun (WGS) entry which is preliminary data.</text>
</comment>
<reference evidence="12" key="1">
    <citation type="submission" date="2023-10" db="EMBL/GenBank/DDBJ databases">
        <title>Genome assembly of Pristionchus species.</title>
        <authorList>
            <person name="Yoshida K."/>
            <person name="Sommer R.J."/>
        </authorList>
    </citation>
    <scope>NUCLEOTIDE SEQUENCE</scope>
    <source>
        <strain evidence="12">RS0144</strain>
    </source>
</reference>
<comment type="pathway">
    <text evidence="2">Lipid metabolism; fatty acid biosynthesis.</text>
</comment>
<evidence type="ECO:0000256" key="3">
    <source>
        <dbReference type="ARBA" id="ARBA00022516"/>
    </source>
</evidence>
<evidence type="ECO:0000256" key="4">
    <source>
        <dbReference type="ARBA" id="ARBA00022679"/>
    </source>
</evidence>
<keyword evidence="7 11" id="KW-1133">Transmembrane helix</keyword>
<feature type="transmembrane region" description="Helical" evidence="11">
    <location>
        <begin position="182"/>
        <end position="200"/>
    </location>
</feature>
<dbReference type="GO" id="GO:0042761">
    <property type="term" value="P:very long-chain fatty acid biosynthetic process"/>
    <property type="evidence" value="ECO:0007669"/>
    <property type="project" value="TreeGrafter"/>
</dbReference>
<dbReference type="GO" id="GO:0005789">
    <property type="term" value="C:endoplasmic reticulum membrane"/>
    <property type="evidence" value="ECO:0007669"/>
    <property type="project" value="TreeGrafter"/>
</dbReference>
<keyword evidence="13" id="KW-1185">Reference proteome</keyword>
<name>A0AAV5T3Y0_9BILA</name>
<gene>
    <name evidence="12" type="ORF">PENTCL1PPCAC_12178</name>
</gene>
<dbReference type="InterPro" id="IPR030457">
    <property type="entry name" value="ELO_CS"/>
</dbReference>
<evidence type="ECO:0000256" key="11">
    <source>
        <dbReference type="RuleBase" id="RU361115"/>
    </source>
</evidence>
<dbReference type="PROSITE" id="PS01188">
    <property type="entry name" value="ELO"/>
    <property type="match status" value="1"/>
</dbReference>
<feature type="transmembrane region" description="Helical" evidence="11">
    <location>
        <begin position="84"/>
        <end position="104"/>
    </location>
</feature>
<dbReference type="GO" id="GO:0009922">
    <property type="term" value="F:fatty acid elongase activity"/>
    <property type="evidence" value="ECO:0007669"/>
    <property type="project" value="UniProtKB-EC"/>
</dbReference>
<evidence type="ECO:0000256" key="2">
    <source>
        <dbReference type="ARBA" id="ARBA00005194"/>
    </source>
</evidence>
<keyword evidence="5 11" id="KW-0812">Transmembrane</keyword>
<keyword evidence="4 11" id="KW-0808">Transferase</keyword>
<dbReference type="GO" id="GO:0034625">
    <property type="term" value="P:fatty acid elongation, monounsaturated fatty acid"/>
    <property type="evidence" value="ECO:0007669"/>
    <property type="project" value="TreeGrafter"/>
</dbReference>
<keyword evidence="8 11" id="KW-0443">Lipid metabolism</keyword>
<feature type="transmembrane region" description="Helical" evidence="11">
    <location>
        <begin position="52"/>
        <end position="72"/>
    </location>
</feature>
<comment type="catalytic activity">
    <reaction evidence="11">
        <text>a very-long-chain acyl-CoA + malonyl-CoA + H(+) = a very-long-chain 3-oxoacyl-CoA + CO2 + CoA</text>
        <dbReference type="Rhea" id="RHEA:32727"/>
        <dbReference type="ChEBI" id="CHEBI:15378"/>
        <dbReference type="ChEBI" id="CHEBI:16526"/>
        <dbReference type="ChEBI" id="CHEBI:57287"/>
        <dbReference type="ChEBI" id="CHEBI:57384"/>
        <dbReference type="ChEBI" id="CHEBI:90725"/>
        <dbReference type="ChEBI" id="CHEBI:90736"/>
        <dbReference type="EC" id="2.3.1.199"/>
    </reaction>
</comment>
<dbReference type="GO" id="GO:0034626">
    <property type="term" value="P:fatty acid elongation, polyunsaturated fatty acid"/>
    <property type="evidence" value="ECO:0007669"/>
    <property type="project" value="TreeGrafter"/>
</dbReference>
<proteinExistence type="inferred from homology"/>
<feature type="transmembrane region" description="Helical" evidence="11">
    <location>
        <begin position="12"/>
        <end position="32"/>
    </location>
</feature>
<evidence type="ECO:0000313" key="12">
    <source>
        <dbReference type="EMBL" id="GMS90003.1"/>
    </source>
</evidence>
<keyword evidence="3 11" id="KW-0444">Lipid biosynthesis</keyword>
<feature type="transmembrane region" description="Helical" evidence="11">
    <location>
        <begin position="138"/>
        <end position="162"/>
    </location>
</feature>
<evidence type="ECO:0000313" key="13">
    <source>
        <dbReference type="Proteomes" id="UP001432027"/>
    </source>
</evidence>
<keyword evidence="9 11" id="KW-0472">Membrane</keyword>
<dbReference type="Pfam" id="PF01151">
    <property type="entry name" value="ELO"/>
    <property type="match status" value="1"/>
</dbReference>
<keyword evidence="6 11" id="KW-0276">Fatty acid metabolism</keyword>
<keyword evidence="10 11" id="KW-0275">Fatty acid biosynthesis</keyword>
<protein>
    <recommendedName>
        <fullName evidence="11">Elongation of very long chain fatty acids protein</fullName>
        <ecNumber evidence="11">2.3.1.199</ecNumber>
    </recommendedName>
    <alternativeName>
        <fullName evidence="11">Very-long-chain 3-oxoacyl-CoA synthase</fullName>
    </alternativeName>
</protein>
<dbReference type="PANTHER" id="PTHR11157">
    <property type="entry name" value="FATTY ACID ACYL TRANSFERASE-RELATED"/>
    <property type="match status" value="1"/>
</dbReference>
<evidence type="ECO:0000256" key="10">
    <source>
        <dbReference type="ARBA" id="ARBA00023160"/>
    </source>
</evidence>
<evidence type="ECO:0000256" key="5">
    <source>
        <dbReference type="ARBA" id="ARBA00022692"/>
    </source>
</evidence>